<dbReference type="SUPFAM" id="SSF56784">
    <property type="entry name" value="HAD-like"/>
    <property type="match status" value="1"/>
</dbReference>
<dbReference type="Pfam" id="PF00702">
    <property type="entry name" value="Hydrolase"/>
    <property type="match status" value="1"/>
</dbReference>
<evidence type="ECO:0000256" key="4">
    <source>
        <dbReference type="ARBA" id="ARBA00022842"/>
    </source>
</evidence>
<dbReference type="Gene3D" id="3.40.50.1000">
    <property type="entry name" value="HAD superfamily/HAD-like"/>
    <property type="match status" value="1"/>
</dbReference>
<dbReference type="NCBIfam" id="TIGR01509">
    <property type="entry name" value="HAD-SF-IA-v3"/>
    <property type="match status" value="1"/>
</dbReference>
<dbReference type="Gene3D" id="1.10.150.240">
    <property type="entry name" value="Putative phosphatase, domain 2"/>
    <property type="match status" value="1"/>
</dbReference>
<keyword evidence="3" id="KW-0479">Metal-binding</keyword>
<evidence type="ECO:0000313" key="7">
    <source>
        <dbReference type="Proteomes" id="UP000824112"/>
    </source>
</evidence>
<reference evidence="6" key="1">
    <citation type="submission" date="2020-10" db="EMBL/GenBank/DDBJ databases">
        <authorList>
            <person name="Gilroy R."/>
        </authorList>
    </citation>
    <scope>NUCLEOTIDE SEQUENCE</scope>
    <source>
        <strain evidence="6">CHK158-818</strain>
    </source>
</reference>
<dbReference type="InterPro" id="IPR006439">
    <property type="entry name" value="HAD-SF_hydro_IA"/>
</dbReference>
<dbReference type="SFLD" id="SFLDS00003">
    <property type="entry name" value="Haloacid_Dehalogenase"/>
    <property type="match status" value="1"/>
</dbReference>
<evidence type="ECO:0000313" key="6">
    <source>
        <dbReference type="EMBL" id="HIU54323.1"/>
    </source>
</evidence>
<dbReference type="SFLD" id="SFLDG01135">
    <property type="entry name" value="C1.5.6:_HAD__Beta-PGM__Phospha"/>
    <property type="match status" value="1"/>
</dbReference>
<dbReference type="CDD" id="cd07505">
    <property type="entry name" value="HAD_BPGM-like"/>
    <property type="match status" value="1"/>
</dbReference>
<dbReference type="GO" id="GO:0046872">
    <property type="term" value="F:metal ion binding"/>
    <property type="evidence" value="ECO:0007669"/>
    <property type="project" value="UniProtKB-KW"/>
</dbReference>
<dbReference type="PANTHER" id="PTHR46193:SF18">
    <property type="entry name" value="HEXITOL PHOSPHATASE B"/>
    <property type="match status" value="1"/>
</dbReference>
<dbReference type="InterPro" id="IPR023214">
    <property type="entry name" value="HAD_sf"/>
</dbReference>
<dbReference type="NCBIfam" id="TIGR01549">
    <property type="entry name" value="HAD-SF-IA-v1"/>
    <property type="match status" value="1"/>
</dbReference>
<dbReference type="GO" id="GO:0003824">
    <property type="term" value="F:catalytic activity"/>
    <property type="evidence" value="ECO:0007669"/>
    <property type="project" value="UniProtKB-ARBA"/>
</dbReference>
<dbReference type="Proteomes" id="UP000824112">
    <property type="component" value="Unassembled WGS sequence"/>
</dbReference>
<organism evidence="6 7">
    <name type="scientific">Candidatus Gallibacteroides avistercoris</name>
    <dbReference type="NCBI Taxonomy" id="2840833"/>
    <lineage>
        <taxon>Bacteria</taxon>
        <taxon>Pseudomonadati</taxon>
        <taxon>Bacteroidota</taxon>
        <taxon>Bacteroidia</taxon>
        <taxon>Bacteroidales</taxon>
        <taxon>Bacteroidaceae</taxon>
        <taxon>Bacteroidaceae incertae sedis</taxon>
        <taxon>Candidatus Gallibacteroides</taxon>
    </lineage>
</organism>
<dbReference type="InterPro" id="IPR051600">
    <property type="entry name" value="Beta-PGM-like"/>
</dbReference>
<dbReference type="EMBL" id="DVNA01000015">
    <property type="protein sequence ID" value="HIU54323.1"/>
    <property type="molecule type" value="Genomic_DNA"/>
</dbReference>
<gene>
    <name evidence="6" type="ORF">IAB03_00780</name>
</gene>
<evidence type="ECO:0000256" key="5">
    <source>
        <dbReference type="ARBA" id="ARBA00023277"/>
    </source>
</evidence>
<dbReference type="InterPro" id="IPR023198">
    <property type="entry name" value="PGP-like_dom2"/>
</dbReference>
<comment type="cofactor">
    <cofactor evidence="1">
        <name>Mg(2+)</name>
        <dbReference type="ChEBI" id="CHEBI:18420"/>
    </cofactor>
</comment>
<comment type="caution">
    <text evidence="6">The sequence shown here is derived from an EMBL/GenBank/DDBJ whole genome shotgun (WGS) entry which is preliminary data.</text>
</comment>
<evidence type="ECO:0000256" key="3">
    <source>
        <dbReference type="ARBA" id="ARBA00022723"/>
    </source>
</evidence>
<evidence type="ECO:0000256" key="1">
    <source>
        <dbReference type="ARBA" id="ARBA00001946"/>
    </source>
</evidence>
<accession>A0A9D1SCA8</accession>
<dbReference type="PANTHER" id="PTHR46193">
    <property type="entry name" value="6-PHOSPHOGLUCONATE PHOSPHATASE"/>
    <property type="match status" value="1"/>
</dbReference>
<sequence>MKYDNKAFLFDLDGVIIDSEPCYDQFWNNAVQKYRIPIENFPAIIKGNTLKAILEKYFYDYPVEIQQQIKQECSDFEQTMDYPPIPGALTFIGQLKGSGYPIALVTSSDSKKVESVISRLKLENFFDSIVTADRISVGKPHPECYLLAAQDLKKEPSDCIVFEDSFAGLEAARRAHMKIVALSTTNPPEQLQGKANLVIPNFDGVQIQSIVSQVYRS</sequence>
<keyword evidence="4" id="KW-0460">Magnesium</keyword>
<proteinExistence type="inferred from homology"/>
<comment type="similarity">
    <text evidence="2">Belongs to the HAD-like hydrolase superfamily. CbbY/CbbZ/Gph/YieH family.</text>
</comment>
<dbReference type="InterPro" id="IPR036412">
    <property type="entry name" value="HAD-like_sf"/>
</dbReference>
<dbReference type="AlphaFoldDB" id="A0A9D1SCA8"/>
<dbReference type="PRINTS" id="PR00413">
    <property type="entry name" value="HADHALOGNASE"/>
</dbReference>
<name>A0A9D1SCA8_9BACT</name>
<dbReference type="SFLD" id="SFLDG01129">
    <property type="entry name" value="C1.5:_HAD__Beta-PGM__Phosphata"/>
    <property type="match status" value="1"/>
</dbReference>
<protein>
    <submittedName>
        <fullName evidence="6">HAD family phosphatase</fullName>
    </submittedName>
</protein>
<keyword evidence="5" id="KW-0119">Carbohydrate metabolism</keyword>
<evidence type="ECO:0000256" key="2">
    <source>
        <dbReference type="ARBA" id="ARBA00006171"/>
    </source>
</evidence>
<reference evidence="6" key="2">
    <citation type="journal article" date="2021" name="PeerJ">
        <title>Extensive microbial diversity within the chicken gut microbiome revealed by metagenomics and culture.</title>
        <authorList>
            <person name="Gilroy R."/>
            <person name="Ravi A."/>
            <person name="Getino M."/>
            <person name="Pursley I."/>
            <person name="Horton D.L."/>
            <person name="Alikhan N.F."/>
            <person name="Baker D."/>
            <person name="Gharbi K."/>
            <person name="Hall N."/>
            <person name="Watson M."/>
            <person name="Adriaenssens E.M."/>
            <person name="Foster-Nyarko E."/>
            <person name="Jarju S."/>
            <person name="Secka A."/>
            <person name="Antonio M."/>
            <person name="Oren A."/>
            <person name="Chaudhuri R.R."/>
            <person name="La Ragione R."/>
            <person name="Hildebrand F."/>
            <person name="Pallen M.J."/>
        </authorList>
    </citation>
    <scope>NUCLEOTIDE SEQUENCE</scope>
    <source>
        <strain evidence="6">CHK158-818</strain>
    </source>
</reference>